<name>A0A1Z5HY64_9FIRM</name>
<dbReference type="EMBL" id="BDGJ01000211">
    <property type="protein sequence ID" value="GAW94281.1"/>
    <property type="molecule type" value="Genomic_DNA"/>
</dbReference>
<evidence type="ECO:0000313" key="2">
    <source>
        <dbReference type="Proteomes" id="UP000197032"/>
    </source>
</evidence>
<proteinExistence type="predicted"/>
<evidence type="ECO:0000313" key="1">
    <source>
        <dbReference type="EMBL" id="GAW94281.1"/>
    </source>
</evidence>
<dbReference type="Proteomes" id="UP000197032">
    <property type="component" value="Unassembled WGS sequence"/>
</dbReference>
<protein>
    <submittedName>
        <fullName evidence="1">Integrase catalytic subunit</fullName>
    </submittedName>
</protein>
<dbReference type="InterPro" id="IPR009057">
    <property type="entry name" value="Homeodomain-like_sf"/>
</dbReference>
<keyword evidence="2" id="KW-1185">Reference proteome</keyword>
<gene>
    <name evidence="1" type="ORF">KKC1_33910</name>
</gene>
<dbReference type="AlphaFoldDB" id="A0A1Z5HY64"/>
<dbReference type="SUPFAM" id="SSF46689">
    <property type="entry name" value="Homeodomain-like"/>
    <property type="match status" value="1"/>
</dbReference>
<accession>A0A1Z5HY64</accession>
<sequence length="208" mass="24258">MEEKDREAIALFRYGLIAPVLNGQVASQKEYLEEVTGKKHQVPYYGPREFTPKTLACWILAYRREGFEGLKPKRRSDRGRSRKLSAEQEEYLLFLRKQKRDVPASVFYDQLVDKGEILPGEVSYATVYRLLKKHGLVGKEVAKTPERKRFAYDTVNTLWQGDMSVGPYLFAQFFFSEKFDSLKTVFKSEGVFPKWSTTVRFIARILFM</sequence>
<organism evidence="1 2">
    <name type="scientific">Calderihabitans maritimus</name>
    <dbReference type="NCBI Taxonomy" id="1246530"/>
    <lineage>
        <taxon>Bacteria</taxon>
        <taxon>Bacillati</taxon>
        <taxon>Bacillota</taxon>
        <taxon>Clostridia</taxon>
        <taxon>Neomoorellales</taxon>
        <taxon>Calderihabitantaceae</taxon>
        <taxon>Calderihabitans</taxon>
    </lineage>
</organism>
<comment type="caution">
    <text evidence="1">The sequence shown here is derived from an EMBL/GenBank/DDBJ whole genome shotgun (WGS) entry which is preliminary data.</text>
</comment>
<dbReference type="Pfam" id="PF13565">
    <property type="entry name" value="HTH_32"/>
    <property type="match status" value="1"/>
</dbReference>
<reference evidence="2" key="1">
    <citation type="journal article" date="2017" name="Appl. Environ. Microbiol.">
        <title>Genomic analysis of Calderihabitans maritimus KKC1, a thermophilic hydrogenogenic carboxydotrophic bacterium isolated from marine sediment.</title>
        <authorList>
            <person name="Omae K."/>
            <person name="Yoneda Y."/>
            <person name="Fukuyama Y."/>
            <person name="Yoshida T."/>
            <person name="Sako Y."/>
        </authorList>
    </citation>
    <scope>NUCLEOTIDE SEQUENCE [LARGE SCALE GENOMIC DNA]</scope>
    <source>
        <strain evidence="2">KKC1</strain>
    </source>
</reference>